<organism evidence="2 3">
    <name type="scientific">Riccia fluitans</name>
    <dbReference type="NCBI Taxonomy" id="41844"/>
    <lineage>
        <taxon>Eukaryota</taxon>
        <taxon>Viridiplantae</taxon>
        <taxon>Streptophyta</taxon>
        <taxon>Embryophyta</taxon>
        <taxon>Marchantiophyta</taxon>
        <taxon>Marchantiopsida</taxon>
        <taxon>Marchantiidae</taxon>
        <taxon>Marchantiales</taxon>
        <taxon>Ricciaceae</taxon>
        <taxon>Riccia</taxon>
    </lineage>
</organism>
<dbReference type="EMBL" id="JBHFFA010000004">
    <property type="protein sequence ID" value="KAL2629281.1"/>
    <property type="molecule type" value="Genomic_DNA"/>
</dbReference>
<dbReference type="AlphaFoldDB" id="A0ABD1YES4"/>
<dbReference type="Proteomes" id="UP001605036">
    <property type="component" value="Unassembled WGS sequence"/>
</dbReference>
<comment type="caution">
    <text evidence="2">The sequence shown here is derived from an EMBL/GenBank/DDBJ whole genome shotgun (WGS) entry which is preliminary data.</text>
</comment>
<name>A0ABD1YES4_9MARC</name>
<gene>
    <name evidence="2" type="ORF">R1flu_013967</name>
</gene>
<evidence type="ECO:0000313" key="3">
    <source>
        <dbReference type="Proteomes" id="UP001605036"/>
    </source>
</evidence>
<evidence type="ECO:0000313" key="2">
    <source>
        <dbReference type="EMBL" id="KAL2629281.1"/>
    </source>
</evidence>
<evidence type="ECO:0000256" key="1">
    <source>
        <dbReference type="SAM" id="MobiDB-lite"/>
    </source>
</evidence>
<sequence length="115" mass="12801">MNLQAVSSWRPAALPPRIGPREFTERFTHEHLAASPRSHLSPRGGVVKPVCLTSGVSPTCGTERSIRVEPRSPIVLPELTIRWHSPLPYQENLKVNRLDPGRDCPTHGKSVRLPD</sequence>
<accession>A0ABD1YES4</accession>
<feature type="region of interest" description="Disordered" evidence="1">
    <location>
        <begin position="96"/>
        <end position="115"/>
    </location>
</feature>
<reference evidence="2 3" key="1">
    <citation type="submission" date="2024-09" db="EMBL/GenBank/DDBJ databases">
        <title>Chromosome-scale assembly of Riccia fluitans.</title>
        <authorList>
            <person name="Paukszto L."/>
            <person name="Sawicki J."/>
            <person name="Karawczyk K."/>
            <person name="Piernik-Szablinska J."/>
            <person name="Szczecinska M."/>
            <person name="Mazdziarz M."/>
        </authorList>
    </citation>
    <scope>NUCLEOTIDE SEQUENCE [LARGE SCALE GENOMIC DNA]</scope>
    <source>
        <strain evidence="2">Rf_01</strain>
        <tissue evidence="2">Aerial parts of the thallus</tissue>
    </source>
</reference>
<keyword evidence="3" id="KW-1185">Reference proteome</keyword>
<protein>
    <submittedName>
        <fullName evidence="2">Uncharacterized protein</fullName>
    </submittedName>
</protein>
<proteinExistence type="predicted"/>